<evidence type="ECO:0000256" key="1">
    <source>
        <dbReference type="SAM" id="MobiDB-lite"/>
    </source>
</evidence>
<keyword evidence="4" id="KW-1185">Reference proteome</keyword>
<protein>
    <recommendedName>
        <fullName evidence="5">Protein quiver</fullName>
    </recommendedName>
</protein>
<feature type="compositionally biased region" description="Low complexity" evidence="1">
    <location>
        <begin position="62"/>
        <end position="71"/>
    </location>
</feature>
<proteinExistence type="predicted"/>
<feature type="region of interest" description="Disordered" evidence="1">
    <location>
        <begin position="62"/>
        <end position="94"/>
    </location>
</feature>
<keyword evidence="2" id="KW-0732">Signal</keyword>
<evidence type="ECO:0000256" key="2">
    <source>
        <dbReference type="SAM" id="SignalP"/>
    </source>
</evidence>
<reference evidence="3" key="1">
    <citation type="submission" date="2022-02" db="EMBL/GenBank/DDBJ databases">
        <authorList>
            <person name="King R."/>
        </authorList>
    </citation>
    <scope>NUCLEOTIDE SEQUENCE</scope>
</reference>
<name>A0A9P0N709_SPOLI</name>
<feature type="signal peptide" evidence="2">
    <location>
        <begin position="1"/>
        <end position="22"/>
    </location>
</feature>
<dbReference type="Proteomes" id="UP001153321">
    <property type="component" value="Chromosome Z"/>
</dbReference>
<dbReference type="EMBL" id="LR824562">
    <property type="protein sequence ID" value="CAH1647395.1"/>
    <property type="molecule type" value="Genomic_DNA"/>
</dbReference>
<evidence type="ECO:0008006" key="5">
    <source>
        <dbReference type="Google" id="ProtNLM"/>
    </source>
</evidence>
<evidence type="ECO:0000313" key="4">
    <source>
        <dbReference type="Proteomes" id="UP001153321"/>
    </source>
</evidence>
<accession>A0A9P0N709</accession>
<dbReference type="AlphaFoldDB" id="A0A9P0N709"/>
<organism evidence="3 4">
    <name type="scientific">Spodoptera littoralis</name>
    <name type="common">Egyptian cotton leafworm</name>
    <dbReference type="NCBI Taxonomy" id="7109"/>
    <lineage>
        <taxon>Eukaryota</taxon>
        <taxon>Metazoa</taxon>
        <taxon>Ecdysozoa</taxon>
        <taxon>Arthropoda</taxon>
        <taxon>Hexapoda</taxon>
        <taxon>Insecta</taxon>
        <taxon>Pterygota</taxon>
        <taxon>Neoptera</taxon>
        <taxon>Endopterygota</taxon>
        <taxon>Lepidoptera</taxon>
        <taxon>Glossata</taxon>
        <taxon>Ditrysia</taxon>
        <taxon>Noctuoidea</taxon>
        <taxon>Noctuidae</taxon>
        <taxon>Amphipyrinae</taxon>
        <taxon>Spodoptera</taxon>
    </lineage>
</organism>
<gene>
    <name evidence="3" type="ORF">SPLIT_LOCUS12746</name>
</gene>
<feature type="chain" id="PRO_5040161145" description="Protein quiver" evidence="2">
    <location>
        <begin position="23"/>
        <end position="454"/>
    </location>
</feature>
<evidence type="ECO:0000313" key="3">
    <source>
        <dbReference type="EMBL" id="CAH1647395.1"/>
    </source>
</evidence>
<sequence length="454" mass="52091">MFASVLLRFYTFLYILFINIECSLLSRVKNPVEHFPETTPIPALPKNIYRYEPYRGHKTLWTSTHTSDTTTQPADLPRPTRTYSPPKKPQNYKATTREDIKTTTKRHFWHHFDDAAEEWPKVVLITSSTPRLTTTKARKKIFPTYFPQLRLLPIDQTETEIKDADNEEEQKYVVGGEKNVTNYIETVTRTLNFEPEIEEVTEDYDEMQLYSATEPMNTTILIHLRTKSKGRQGGVTTTTINTGETVKQTTTIKTRSTVSRGTSTARSTPGTQDQKLVSAVVRKCYQCGLNITDIPRQPTCHQIFDNTKRHYQYLKAGLKVVCKGKVWTKGSKKVKRAPDFNVDPRKLYKEGCFKRFLDVGEVYDERGCRTMPPQLGKTFASDRFMSLEKTAHAMTDGCVSSPHASLTPFSRGISLYARYHVCVCKEDYCNNAQDSNKSLCLLIINIFTNIYFNT</sequence>